<sequence length="159" mass="16149">MAVQPTVASKHDAAVVHAASAKGAKQAPAKAAKPSKKLVVAPVLSSAAGAVALMPGLKTVSKPSAEDQMAQLMGMLQTPEEVVKNSELVTVPNDLQARLARLASAAMNGTKIVLPADVQSELMQVLKVAGSHGRDILVPAGSTGLVFSPEIQALIETGG</sequence>
<accession>A0A0D2MVG2</accession>
<keyword evidence="2" id="KW-1185">Reference proteome</keyword>
<dbReference type="Proteomes" id="UP000054498">
    <property type="component" value="Unassembled WGS sequence"/>
</dbReference>
<dbReference type="AlphaFoldDB" id="A0A0D2MVG2"/>
<dbReference type="OrthoDB" id="10525725at2759"/>
<gene>
    <name evidence="1" type="ORF">MNEG_9633</name>
</gene>
<organism evidence="1 2">
    <name type="scientific">Monoraphidium neglectum</name>
    <dbReference type="NCBI Taxonomy" id="145388"/>
    <lineage>
        <taxon>Eukaryota</taxon>
        <taxon>Viridiplantae</taxon>
        <taxon>Chlorophyta</taxon>
        <taxon>core chlorophytes</taxon>
        <taxon>Chlorophyceae</taxon>
        <taxon>CS clade</taxon>
        <taxon>Sphaeropleales</taxon>
        <taxon>Selenastraceae</taxon>
        <taxon>Monoraphidium</taxon>
    </lineage>
</organism>
<evidence type="ECO:0000313" key="2">
    <source>
        <dbReference type="Proteomes" id="UP000054498"/>
    </source>
</evidence>
<proteinExistence type="predicted"/>
<reference evidence="1 2" key="1">
    <citation type="journal article" date="2013" name="BMC Genomics">
        <title>Reconstruction of the lipid metabolism for the microalga Monoraphidium neglectum from its genome sequence reveals characteristics suitable for biofuel production.</title>
        <authorList>
            <person name="Bogen C."/>
            <person name="Al-Dilaimi A."/>
            <person name="Albersmeier A."/>
            <person name="Wichmann J."/>
            <person name="Grundmann M."/>
            <person name="Rupp O."/>
            <person name="Lauersen K.J."/>
            <person name="Blifernez-Klassen O."/>
            <person name="Kalinowski J."/>
            <person name="Goesmann A."/>
            <person name="Mussgnug J.H."/>
            <person name="Kruse O."/>
        </authorList>
    </citation>
    <scope>NUCLEOTIDE SEQUENCE [LARGE SCALE GENOMIC DNA]</scope>
    <source>
        <strain evidence="1 2">SAG 48.87</strain>
    </source>
</reference>
<dbReference type="EMBL" id="KK102223">
    <property type="protein sequence ID" value="KIY98330.1"/>
    <property type="molecule type" value="Genomic_DNA"/>
</dbReference>
<protein>
    <submittedName>
        <fullName evidence="1">Uncharacterized protein</fullName>
    </submittedName>
</protein>
<evidence type="ECO:0000313" key="1">
    <source>
        <dbReference type="EMBL" id="KIY98330.1"/>
    </source>
</evidence>
<name>A0A0D2MVG2_9CHLO</name>
<dbReference type="RefSeq" id="XP_013897350.1">
    <property type="nucleotide sequence ID" value="XM_014041896.1"/>
</dbReference>
<dbReference type="KEGG" id="mng:MNEG_9633"/>
<dbReference type="GeneID" id="25742508"/>